<feature type="compositionally biased region" description="Low complexity" evidence="1">
    <location>
        <begin position="181"/>
        <end position="212"/>
    </location>
</feature>
<dbReference type="SUPFAM" id="SSF101898">
    <property type="entry name" value="NHL repeat"/>
    <property type="match status" value="1"/>
</dbReference>
<dbReference type="PANTHER" id="PTHR31270:SF1">
    <property type="entry name" value="GLUTAMINYL-PEPTIDE CYCLOTRANSFERASE"/>
    <property type="match status" value="1"/>
</dbReference>
<keyword evidence="2" id="KW-0472">Membrane</keyword>
<feature type="region of interest" description="Disordered" evidence="1">
    <location>
        <begin position="164"/>
        <end position="219"/>
    </location>
</feature>
<sequence length="481" mass="53599">MRSKSRPRNNDDIEQSTSSGDHHHHHHHHHSEVDSQAEVQAKKRKRMKQAAAMLAILVAAIIAATLLLLGNNNADSDDFVVGIDNDANAVNTAPSLAPAMSPNNSNNNGKNDNDEPSSSFIPTIGNHNSPTLAPSLLPTVTTSAPSITTTLPFPNPTMIPTTLKPSATPSFKPTTQKPSVTPSFKPTFNPTTTPTLDPTTTPTHNPTIQSTTLQPSTEPSVNDNIFLDNFDEVVSLTDNFQILQVVDHDPSAFTQGLYYDKDSGLLTEGTGIYGRSLIRTWDPMTGQVLQETKLERAFFGEGVTWYMDSFGEERFIQITWKEQSAFVYDTTDLNQLQSFTYDQRTTTNEGWGITFDPIEQIFYVSDGSHFIHIWDLNFQLVRKFPVTWKQENGDTRNVDRLNELEWDPITKTILANVWYANYIVRIWPGTGKVIQVHDMASLQSGGGGGVLNGIAHHSAKKWWVTGKEWRNLYLIEFNESG</sequence>
<feature type="transmembrane region" description="Helical" evidence="2">
    <location>
        <begin position="50"/>
        <end position="69"/>
    </location>
</feature>
<organism evidence="3 4">
    <name type="scientific">Cylindrotheca closterium</name>
    <dbReference type="NCBI Taxonomy" id="2856"/>
    <lineage>
        <taxon>Eukaryota</taxon>
        <taxon>Sar</taxon>
        <taxon>Stramenopiles</taxon>
        <taxon>Ochrophyta</taxon>
        <taxon>Bacillariophyta</taxon>
        <taxon>Bacillariophyceae</taxon>
        <taxon>Bacillariophycidae</taxon>
        <taxon>Bacillariales</taxon>
        <taxon>Bacillariaceae</taxon>
        <taxon>Cylindrotheca</taxon>
    </lineage>
</organism>
<evidence type="ECO:0000256" key="1">
    <source>
        <dbReference type="SAM" id="MobiDB-lite"/>
    </source>
</evidence>
<feature type="compositionally biased region" description="Polar residues" evidence="1">
    <location>
        <begin position="116"/>
        <end position="132"/>
    </location>
</feature>
<dbReference type="EMBL" id="CAKOGP040001001">
    <property type="protein sequence ID" value="CAJ1941275.1"/>
    <property type="molecule type" value="Genomic_DNA"/>
</dbReference>
<dbReference type="InterPro" id="IPR015943">
    <property type="entry name" value="WD40/YVTN_repeat-like_dom_sf"/>
</dbReference>
<evidence type="ECO:0000313" key="4">
    <source>
        <dbReference type="Proteomes" id="UP001295423"/>
    </source>
</evidence>
<accession>A0AAD2FIG2</accession>
<keyword evidence="4" id="KW-1185">Reference proteome</keyword>
<keyword evidence="2" id="KW-1133">Transmembrane helix</keyword>
<reference evidence="3" key="1">
    <citation type="submission" date="2023-08" db="EMBL/GenBank/DDBJ databases">
        <authorList>
            <person name="Audoor S."/>
            <person name="Bilcke G."/>
        </authorList>
    </citation>
    <scope>NUCLEOTIDE SEQUENCE</scope>
</reference>
<dbReference type="InterPro" id="IPR007788">
    <property type="entry name" value="QCT"/>
</dbReference>
<dbReference type="GO" id="GO:0016603">
    <property type="term" value="F:glutaminyl-peptide cyclotransferase activity"/>
    <property type="evidence" value="ECO:0007669"/>
    <property type="project" value="InterPro"/>
</dbReference>
<dbReference type="PANTHER" id="PTHR31270">
    <property type="entry name" value="GLUTAMINYL-PEPTIDE CYCLOTRANSFERASE"/>
    <property type="match status" value="1"/>
</dbReference>
<name>A0AAD2FIG2_9STRA</name>
<keyword evidence="2" id="KW-0812">Transmembrane</keyword>
<feature type="compositionally biased region" description="Polar residues" evidence="1">
    <location>
        <begin position="164"/>
        <end position="180"/>
    </location>
</feature>
<dbReference type="AlphaFoldDB" id="A0AAD2FIG2"/>
<protein>
    <submittedName>
        <fullName evidence="3">Uncharacterized protein</fullName>
    </submittedName>
</protein>
<feature type="region of interest" description="Disordered" evidence="1">
    <location>
        <begin position="1"/>
        <end position="45"/>
    </location>
</feature>
<dbReference type="Gene3D" id="2.130.10.10">
    <property type="entry name" value="YVTN repeat-like/Quinoprotein amine dehydrogenase"/>
    <property type="match status" value="1"/>
</dbReference>
<dbReference type="Pfam" id="PF05096">
    <property type="entry name" value="Glu_cyclase_2"/>
    <property type="match status" value="1"/>
</dbReference>
<proteinExistence type="predicted"/>
<feature type="region of interest" description="Disordered" evidence="1">
    <location>
        <begin position="93"/>
        <end position="134"/>
    </location>
</feature>
<comment type="caution">
    <text evidence="3">The sequence shown here is derived from an EMBL/GenBank/DDBJ whole genome shotgun (WGS) entry which is preliminary data.</text>
</comment>
<evidence type="ECO:0000313" key="3">
    <source>
        <dbReference type="EMBL" id="CAJ1941275.1"/>
    </source>
</evidence>
<feature type="compositionally biased region" description="Low complexity" evidence="1">
    <location>
        <begin position="93"/>
        <end position="110"/>
    </location>
</feature>
<gene>
    <name evidence="3" type="ORF">CYCCA115_LOCUS7440</name>
</gene>
<evidence type="ECO:0000256" key="2">
    <source>
        <dbReference type="SAM" id="Phobius"/>
    </source>
</evidence>
<dbReference type="Proteomes" id="UP001295423">
    <property type="component" value="Unassembled WGS sequence"/>
</dbReference>